<organism evidence="1 2">
    <name type="scientific">Paenibacillus residui</name>
    <dbReference type="NCBI Taxonomy" id="629724"/>
    <lineage>
        <taxon>Bacteria</taxon>
        <taxon>Bacillati</taxon>
        <taxon>Bacillota</taxon>
        <taxon>Bacilli</taxon>
        <taxon>Bacillales</taxon>
        <taxon>Paenibacillaceae</taxon>
        <taxon>Paenibacillus</taxon>
    </lineage>
</organism>
<dbReference type="Proteomes" id="UP001597120">
    <property type="component" value="Unassembled WGS sequence"/>
</dbReference>
<keyword evidence="2" id="KW-1185">Reference proteome</keyword>
<dbReference type="RefSeq" id="WP_379287644.1">
    <property type="nucleotide sequence ID" value="NZ_JBHTIU010000028.1"/>
</dbReference>
<evidence type="ECO:0000313" key="1">
    <source>
        <dbReference type="EMBL" id="MFD0869333.1"/>
    </source>
</evidence>
<reference evidence="2" key="1">
    <citation type="journal article" date="2019" name="Int. J. Syst. Evol. Microbiol.">
        <title>The Global Catalogue of Microorganisms (GCM) 10K type strain sequencing project: providing services to taxonomists for standard genome sequencing and annotation.</title>
        <authorList>
            <consortium name="The Broad Institute Genomics Platform"/>
            <consortium name="The Broad Institute Genome Sequencing Center for Infectious Disease"/>
            <person name="Wu L."/>
            <person name="Ma J."/>
        </authorList>
    </citation>
    <scope>NUCLEOTIDE SEQUENCE [LARGE SCALE GENOMIC DNA]</scope>
    <source>
        <strain evidence="2">CCUG 57263</strain>
    </source>
</reference>
<comment type="caution">
    <text evidence="1">The sequence shown here is derived from an EMBL/GenBank/DDBJ whole genome shotgun (WGS) entry which is preliminary data.</text>
</comment>
<accession>A0ABW3D7A3</accession>
<dbReference type="EMBL" id="JBHTIU010000028">
    <property type="protein sequence ID" value="MFD0869333.1"/>
    <property type="molecule type" value="Genomic_DNA"/>
</dbReference>
<protein>
    <submittedName>
        <fullName evidence="1">Uncharacterized protein</fullName>
    </submittedName>
</protein>
<gene>
    <name evidence="1" type="ORF">ACFQ03_09230</name>
</gene>
<sequence>MSGEALAVQTCIEIRREIRGIEEIITEASYEMKLYEDEITVRRERFPLHDVFDISFFRNHREEGAIGFLYLHTKNGVRTFYIRENPDMLIEVYKKLSAKEL</sequence>
<evidence type="ECO:0000313" key="2">
    <source>
        <dbReference type="Proteomes" id="UP001597120"/>
    </source>
</evidence>
<proteinExistence type="predicted"/>
<name>A0ABW3D7A3_9BACL</name>